<dbReference type="EMBL" id="HBGA01035066">
    <property type="protein sequence ID" value="CAD9001655.1"/>
    <property type="molecule type" value="Transcribed_RNA"/>
</dbReference>
<dbReference type="AlphaFoldDB" id="A0A7S1I5H0"/>
<reference evidence="2" key="1">
    <citation type="submission" date="2021-01" db="EMBL/GenBank/DDBJ databases">
        <authorList>
            <person name="Corre E."/>
            <person name="Pelletier E."/>
            <person name="Niang G."/>
            <person name="Scheremetjew M."/>
            <person name="Finn R."/>
            <person name="Kale V."/>
            <person name="Holt S."/>
            <person name="Cochrane G."/>
            <person name="Meng A."/>
            <person name="Brown T."/>
            <person name="Cohen L."/>
        </authorList>
    </citation>
    <scope>NUCLEOTIDE SEQUENCE</scope>
    <source>
        <strain evidence="2">NIES-381</strain>
    </source>
</reference>
<protein>
    <submittedName>
        <fullName evidence="2">Uncharacterized protein</fullName>
    </submittedName>
</protein>
<feature type="compositionally biased region" description="Polar residues" evidence="1">
    <location>
        <begin position="279"/>
        <end position="292"/>
    </location>
</feature>
<feature type="region of interest" description="Disordered" evidence="1">
    <location>
        <begin position="127"/>
        <end position="146"/>
    </location>
</feature>
<evidence type="ECO:0000313" key="2">
    <source>
        <dbReference type="EMBL" id="CAD9001655.1"/>
    </source>
</evidence>
<proteinExistence type="predicted"/>
<sequence length="385" mass="41300">MGMTNGHDLRDLGQLAPPSASGGAGGVDERWIQECVRQCVERQQGFPNVIHPDTNGWTIPQSTLTGSLAAPMMSSTIPNGTPSGLPMPVPMGMFPMNSAPVASSVPYGSTTNGLHVTSLMRDVMPPPPMGIGASENPQPHPVDKDGPLPNLSYPLTAEVVSVLPLDMATAGMDSGMQMEMPNMEPLDLPSMDLLNTTMDMNSLYQMAAGLPQMDLLSPMRPPTEFQPVKVEPISYFNSLSSPSATLRSTTPTVCLTSEFSLSIDGDLDQDLDSGRDFTDGSSNSSVGPQSGPEQEMLLAEVPTPELQTTATCNPGKHDFVPNLGTFGPALQRHLEGLACSSTMLDKGTNWHKVLTEVQWSPEAVPNEEDLLRLEECMRAYMNSRE</sequence>
<organism evidence="2">
    <name type="scientific">Eutreptiella gymnastica</name>
    <dbReference type="NCBI Taxonomy" id="73025"/>
    <lineage>
        <taxon>Eukaryota</taxon>
        <taxon>Discoba</taxon>
        <taxon>Euglenozoa</taxon>
        <taxon>Euglenida</taxon>
        <taxon>Spirocuta</taxon>
        <taxon>Euglenophyceae</taxon>
        <taxon>Eutreptiales</taxon>
        <taxon>Eutreptiaceae</taxon>
        <taxon>Eutreptiella</taxon>
    </lineage>
</organism>
<accession>A0A7S1I5H0</accession>
<feature type="region of interest" description="Disordered" evidence="1">
    <location>
        <begin position="265"/>
        <end position="292"/>
    </location>
</feature>
<name>A0A7S1I5H0_9EUGL</name>
<feature type="region of interest" description="Disordered" evidence="1">
    <location>
        <begin position="1"/>
        <end position="26"/>
    </location>
</feature>
<gene>
    <name evidence="2" type="ORF">EGYM00392_LOCUS12736</name>
</gene>
<evidence type="ECO:0000256" key="1">
    <source>
        <dbReference type="SAM" id="MobiDB-lite"/>
    </source>
</evidence>